<protein>
    <submittedName>
        <fullName evidence="2">Uncharacterized protein</fullName>
    </submittedName>
</protein>
<keyword evidence="3" id="KW-1185">Reference proteome</keyword>
<dbReference type="Proteomes" id="UP000663760">
    <property type="component" value="Chromosome 18"/>
</dbReference>
<gene>
    <name evidence="2" type="ORF">SI8410_18021308</name>
</gene>
<accession>A0A7I8LLH6</accession>
<evidence type="ECO:0000256" key="1">
    <source>
        <dbReference type="SAM" id="MobiDB-lite"/>
    </source>
</evidence>
<sequence length="115" mass="12215">MAPPSTPELAAGEVTSAAWMVERAAEELRALEDHHPHRFGCIKLELMAFIAGSSPPSAAPVATQESSNRKRKAAPGTPPPRRWRAAGGGAQAALARAEECLRKIRRVKELLIAGG</sequence>
<proteinExistence type="predicted"/>
<dbReference type="AlphaFoldDB" id="A0A7I8LLH6"/>
<reference evidence="2" key="1">
    <citation type="submission" date="2020-02" db="EMBL/GenBank/DDBJ databases">
        <authorList>
            <person name="Scholz U."/>
            <person name="Mascher M."/>
            <person name="Fiebig A."/>
        </authorList>
    </citation>
    <scope>NUCLEOTIDE SEQUENCE</scope>
</reference>
<organism evidence="2 3">
    <name type="scientific">Spirodela intermedia</name>
    <name type="common">Intermediate duckweed</name>
    <dbReference type="NCBI Taxonomy" id="51605"/>
    <lineage>
        <taxon>Eukaryota</taxon>
        <taxon>Viridiplantae</taxon>
        <taxon>Streptophyta</taxon>
        <taxon>Embryophyta</taxon>
        <taxon>Tracheophyta</taxon>
        <taxon>Spermatophyta</taxon>
        <taxon>Magnoliopsida</taxon>
        <taxon>Liliopsida</taxon>
        <taxon>Araceae</taxon>
        <taxon>Lemnoideae</taxon>
        <taxon>Spirodela</taxon>
    </lineage>
</organism>
<evidence type="ECO:0000313" key="3">
    <source>
        <dbReference type="Proteomes" id="UP000663760"/>
    </source>
</evidence>
<feature type="region of interest" description="Disordered" evidence="1">
    <location>
        <begin position="54"/>
        <end position="88"/>
    </location>
</feature>
<evidence type="ECO:0000313" key="2">
    <source>
        <dbReference type="EMBL" id="CAA7410630.1"/>
    </source>
</evidence>
<dbReference type="EMBL" id="LR746281">
    <property type="protein sequence ID" value="CAA7410630.1"/>
    <property type="molecule type" value="Genomic_DNA"/>
</dbReference>
<name>A0A7I8LLH6_SPIIN</name>